<evidence type="ECO:0000259" key="1">
    <source>
        <dbReference type="Pfam" id="PF11706"/>
    </source>
</evidence>
<dbReference type="Gene3D" id="1.10.3300.10">
    <property type="entry name" value="Jann2411-like domain"/>
    <property type="match status" value="1"/>
</dbReference>
<feature type="domain" description="Zinc finger CGNR" evidence="1">
    <location>
        <begin position="160"/>
        <end position="203"/>
    </location>
</feature>
<name>A0A318HKN5_9MYCO</name>
<evidence type="ECO:0000313" key="2">
    <source>
        <dbReference type="EMBL" id="PXX10961.1"/>
    </source>
</evidence>
<dbReference type="InterPro" id="IPR023286">
    <property type="entry name" value="ABATE_dom_sf"/>
</dbReference>
<comment type="caution">
    <text evidence="2">The sequence shown here is derived from an EMBL/GenBank/DDBJ whole genome shotgun (WGS) entry which is preliminary data.</text>
</comment>
<dbReference type="AlphaFoldDB" id="A0A318HKN5"/>
<reference evidence="2 3" key="2">
    <citation type="submission" date="2018-06" db="EMBL/GenBank/DDBJ databases">
        <title>Sequencing of bacterial isolates from soil warming experiment in Harvard Forest, Massachusetts, USA.</title>
        <authorList>
            <person name="Deangelis K.PhD."/>
        </authorList>
    </citation>
    <scope>NUCLEOTIDE SEQUENCE [LARGE SCALE GENOMIC DNA]</scope>
    <source>
        <strain evidence="2 3">GAS496</strain>
    </source>
</reference>
<sequence>MRSGYDGGMGWPATDRHGLAAAPAGLGFVQDFLNTHPTHPAPSARPDPAADLLADLDSAQRWLDGALQNWSRETGVAQSRVLVSEADLEKLRSLRADLASLLRPADRPRDVTLLPSASVSIRVGADGAALLEPRGDGSRRVSAIVLIETFTAQRLDNWRRLKLCRNDRCAVSFYDRSRNNSAVYHDSRECGNAIYLRASRARKRQGALNTNEHPIDAEKP</sequence>
<dbReference type="PANTHER" id="PTHR35525">
    <property type="entry name" value="BLL6575 PROTEIN"/>
    <property type="match status" value="1"/>
</dbReference>
<dbReference type="InterPro" id="IPR010852">
    <property type="entry name" value="ABATE"/>
</dbReference>
<dbReference type="InterPro" id="IPR021005">
    <property type="entry name" value="Znf_CGNR"/>
</dbReference>
<protein>
    <submittedName>
        <fullName evidence="2">Putative RNA-binding Zn ribbon-like protein</fullName>
    </submittedName>
</protein>
<dbReference type="EMBL" id="QJJU01000003">
    <property type="protein sequence ID" value="PXX10961.1"/>
    <property type="molecule type" value="Genomic_DNA"/>
</dbReference>
<dbReference type="SUPFAM" id="SSF160904">
    <property type="entry name" value="Jann2411-like"/>
    <property type="match status" value="1"/>
</dbReference>
<evidence type="ECO:0000313" key="3">
    <source>
        <dbReference type="Proteomes" id="UP000247781"/>
    </source>
</evidence>
<dbReference type="PANTHER" id="PTHR35525:SF3">
    <property type="entry name" value="BLL6575 PROTEIN"/>
    <property type="match status" value="1"/>
</dbReference>
<proteinExistence type="predicted"/>
<dbReference type="Proteomes" id="UP000247781">
    <property type="component" value="Unassembled WGS sequence"/>
</dbReference>
<keyword evidence="3" id="KW-1185">Reference proteome</keyword>
<dbReference type="Pfam" id="PF11706">
    <property type="entry name" value="zf-CGNR"/>
    <property type="match status" value="1"/>
</dbReference>
<reference evidence="3" key="1">
    <citation type="submission" date="2018-05" db="EMBL/GenBank/DDBJ databases">
        <authorList>
            <person name="Deangelis K."/>
            <person name="Huntemann M."/>
            <person name="Clum A."/>
            <person name="Pillay M."/>
            <person name="Palaniappan K."/>
            <person name="Varghese N."/>
            <person name="Mikhailova N."/>
            <person name="Stamatis D."/>
            <person name="Reddy T."/>
            <person name="Daum C."/>
            <person name="Shapiro N."/>
            <person name="Ivanova N."/>
            <person name="Kyrpides N."/>
            <person name="Woyke T."/>
        </authorList>
    </citation>
    <scope>NUCLEOTIDE SEQUENCE [LARGE SCALE GENOMIC DNA]</scope>
    <source>
        <strain evidence="3">GAS496</strain>
    </source>
</reference>
<organism evidence="2 3">
    <name type="scientific">Mycolicibacterium moriokaense</name>
    <dbReference type="NCBI Taxonomy" id="39691"/>
    <lineage>
        <taxon>Bacteria</taxon>
        <taxon>Bacillati</taxon>
        <taxon>Actinomycetota</taxon>
        <taxon>Actinomycetes</taxon>
        <taxon>Mycobacteriales</taxon>
        <taxon>Mycobacteriaceae</taxon>
        <taxon>Mycolicibacterium</taxon>
    </lineage>
</organism>
<gene>
    <name evidence="2" type="ORF">C8E89_10348</name>
</gene>
<accession>A0A318HKN5</accession>